<feature type="compositionally biased region" description="Basic and acidic residues" evidence="1">
    <location>
        <begin position="43"/>
        <end position="53"/>
    </location>
</feature>
<evidence type="ECO:0000256" key="1">
    <source>
        <dbReference type="SAM" id="MobiDB-lite"/>
    </source>
</evidence>
<feature type="transmembrane region" description="Helical" evidence="2">
    <location>
        <begin position="59"/>
        <end position="78"/>
    </location>
</feature>
<dbReference type="AlphaFoldDB" id="A0A3P7G9I6"/>
<proteinExistence type="predicted"/>
<protein>
    <recommendedName>
        <fullName evidence="4">Transmembrane protein</fullName>
    </recommendedName>
</protein>
<sequence length="212" mass="24551">MKRAASVRACPADSLNVVRISRSPLSSSTSTSSESRKIGQQGAKDRSTHEDDRKRRKRYALGGCLVTMFFSTHAILLWRRRSEFRTLNKILPPVDWENFANEYLVKGRVGVFLLKSIVYQPHFHVGDAYLHCSEEDEREKLKKHFLSTYCCNFRHCVFQFRAGPEKFARTPDVRFRFDGDSDALELAIKKTLGDARKSCDIHLEINRFPSYR</sequence>
<organism evidence="3">
    <name type="scientific">Toxocara canis</name>
    <name type="common">Canine roundworm</name>
    <dbReference type="NCBI Taxonomy" id="6265"/>
    <lineage>
        <taxon>Eukaryota</taxon>
        <taxon>Metazoa</taxon>
        <taxon>Ecdysozoa</taxon>
        <taxon>Nematoda</taxon>
        <taxon>Chromadorea</taxon>
        <taxon>Rhabditida</taxon>
        <taxon>Spirurina</taxon>
        <taxon>Ascaridomorpha</taxon>
        <taxon>Ascaridoidea</taxon>
        <taxon>Toxocaridae</taxon>
        <taxon>Toxocara</taxon>
    </lineage>
</organism>
<evidence type="ECO:0000313" key="3">
    <source>
        <dbReference type="EMBL" id="VDM45331.1"/>
    </source>
</evidence>
<feature type="region of interest" description="Disordered" evidence="1">
    <location>
        <begin position="21"/>
        <end position="54"/>
    </location>
</feature>
<accession>A0A3P7G9I6</accession>
<gene>
    <name evidence="3" type="ORF">TCNE_LOCUS14010</name>
</gene>
<evidence type="ECO:0000256" key="2">
    <source>
        <dbReference type="SAM" id="Phobius"/>
    </source>
</evidence>
<name>A0A3P7G9I6_TOXCA</name>
<dbReference type="EMBL" id="UYWY01022013">
    <property type="protein sequence ID" value="VDM45331.1"/>
    <property type="molecule type" value="Genomic_DNA"/>
</dbReference>
<keyword evidence="2" id="KW-0472">Membrane</keyword>
<reference evidence="3" key="1">
    <citation type="submission" date="2018-11" db="EMBL/GenBank/DDBJ databases">
        <authorList>
            <consortium name="Pathogen Informatics"/>
        </authorList>
    </citation>
    <scope>NUCLEOTIDE SEQUENCE [LARGE SCALE GENOMIC DNA]</scope>
</reference>
<evidence type="ECO:0008006" key="4">
    <source>
        <dbReference type="Google" id="ProtNLM"/>
    </source>
</evidence>
<feature type="compositionally biased region" description="Low complexity" evidence="1">
    <location>
        <begin position="21"/>
        <end position="33"/>
    </location>
</feature>
<keyword evidence="2" id="KW-1133">Transmembrane helix</keyword>
<keyword evidence="2" id="KW-0812">Transmembrane</keyword>